<gene>
    <name evidence="1" type="ORF">BMOU_0219</name>
</gene>
<proteinExistence type="predicted"/>
<organism evidence="1 2">
    <name type="scientific">Bifidobacterium moukalabense DSM 27321</name>
    <dbReference type="NCBI Taxonomy" id="1435051"/>
    <lineage>
        <taxon>Bacteria</taxon>
        <taxon>Bacillati</taxon>
        <taxon>Actinomycetota</taxon>
        <taxon>Actinomycetes</taxon>
        <taxon>Bifidobacteriales</taxon>
        <taxon>Bifidobacteriaceae</taxon>
        <taxon>Bifidobacterium</taxon>
    </lineage>
</organism>
<protein>
    <submittedName>
        <fullName evidence="1">Uncharacterized protein</fullName>
    </submittedName>
</protein>
<comment type="caution">
    <text evidence="1">The sequence shown here is derived from an EMBL/GenBank/DDBJ whole genome shotgun (WGS) entry which is preliminary data.</text>
</comment>
<dbReference type="RefSeq" id="WP_034873924.1">
    <property type="nucleotide sequence ID" value="NZ_AZMV01000001.1"/>
</dbReference>
<dbReference type="GeneID" id="97503306"/>
<dbReference type="EMBL" id="AZMV01000001">
    <property type="protein sequence ID" value="ETY72205.1"/>
    <property type="molecule type" value="Genomic_DNA"/>
</dbReference>
<accession>W4NC09</accession>
<dbReference type="Proteomes" id="UP000019155">
    <property type="component" value="Unassembled WGS sequence"/>
</dbReference>
<sequence length="118" mass="12828">MPVILRELIGWLVPFLCGGGVTASVLAFKSGKAMVRGMRCLLKTELIRIHRDTVQAGLPVPIDVKNEADDLYSCYHALGGNGVGTHLHAEIIAAHACDQIPQGRRPRETDNTIRKETG</sequence>
<name>W4NC09_9BIFI</name>
<dbReference type="AlphaFoldDB" id="W4NC09"/>
<dbReference type="STRING" id="1435051.BMOU_0219"/>
<reference evidence="1 2" key="1">
    <citation type="journal article" date="2014" name="Genome Announc.">
        <title>The Genome Sequence of Bifidobacterium moukalabense DSM 27321 Highlights the Close Phylogenetic Relatedness with the Bifidobacterium dentium Taxon.</title>
        <authorList>
            <person name="Lugli G.A."/>
            <person name="Duranti S."/>
            <person name="Milani C."/>
            <person name="Turroni F."/>
            <person name="Viappiani A."/>
            <person name="Mangifesta M."/>
            <person name="van Sinderen D."/>
            <person name="Ventura M."/>
        </authorList>
    </citation>
    <scope>NUCLEOTIDE SEQUENCE [LARGE SCALE GENOMIC DNA]</scope>
    <source>
        <strain evidence="1 2">DSM 27321</strain>
    </source>
</reference>
<dbReference type="OrthoDB" id="3182403at2"/>
<dbReference type="eggNOG" id="ENOG5031Y9V">
    <property type="taxonomic scope" value="Bacteria"/>
</dbReference>
<evidence type="ECO:0000313" key="2">
    <source>
        <dbReference type="Proteomes" id="UP000019155"/>
    </source>
</evidence>
<dbReference type="PATRIC" id="fig|1435051.3.peg.214"/>
<keyword evidence="2" id="KW-1185">Reference proteome</keyword>
<evidence type="ECO:0000313" key="1">
    <source>
        <dbReference type="EMBL" id="ETY72205.1"/>
    </source>
</evidence>